<feature type="compositionally biased region" description="Basic and acidic residues" evidence="2">
    <location>
        <begin position="88"/>
        <end position="100"/>
    </location>
</feature>
<dbReference type="VEuPathDB" id="TriTrypDB:BSAL_89955"/>
<feature type="compositionally biased region" description="Basic and acidic residues" evidence="2">
    <location>
        <begin position="26"/>
        <end position="36"/>
    </location>
</feature>
<reference evidence="4" key="1">
    <citation type="submission" date="2015-09" db="EMBL/GenBank/DDBJ databases">
        <authorList>
            <consortium name="Pathogen Informatics"/>
        </authorList>
    </citation>
    <scope>NUCLEOTIDE SEQUENCE [LARGE SCALE GENOMIC DNA]</scope>
    <source>
        <strain evidence="4">Lake Konstanz</strain>
    </source>
</reference>
<protein>
    <recommendedName>
        <fullName evidence="5">UVR domain-containing protein</fullName>
    </recommendedName>
</protein>
<dbReference type="EMBL" id="CYKH01001165">
    <property type="protein sequence ID" value="CUG85467.1"/>
    <property type="molecule type" value="Genomic_DNA"/>
</dbReference>
<feature type="compositionally biased region" description="Acidic residues" evidence="2">
    <location>
        <begin position="318"/>
        <end position="327"/>
    </location>
</feature>
<sequence>MFPFYFKKVSDTLSTLVMVGGLFGKKKSEEKEKEKSPAAVSPTSSVPENNDMFGGMAAKSRRKRGATTVDGPATAEAPPAEVAPPPEPSEKSSEAADEPKPFFSRFSVAQGPPIEEQEDPADAALRRRLERFYEEYNPSKLSQIDQTIKQFKGKETELFTALVTKYGPEPAELKKDNVKAKVVVIEEATLETKADSTGFGWGNNDAASADGAGGWGAASEHSAAGEWGAGQATGFTFGGNDAASATGGFGFAADAPATGGFGFTSTEEPTSGGFGFATATETTTEAAPSGFAFKSEAEETPAKGFGFATPADEAPASESEDSDDEPTLNERHRAEVRDHQGDVLESKQLLADAITQVADAIVTRQRLLATYSTVESEIDACIAKEEFERAEELNNELEIIATRTSELDDTERQGEAQIATLVAKLSSSVTSLAEMYSRHRQELLDSKVEEERRVNKYITETSSRLDTQSEKIAASLDRANRTLHNTEQEVMNIEQRHQKLQEKIGEQTKGLRDTLSTTTKEKETLDNEIRDLEAKLQLKRRQSAEKKLQLSELSDKLKIIMDDFAETVDEVSRQLKDETLKRCDAQAVVDDITLQEEQLLREQKRFHEDRDAMLSSLQQNHAKIERYHVIAAEMATDVPLEISNYVKATVQGLFAARAPGRSVLAANPSATAEGPLAALRQMEAKLRQLELDLQSNQATEASLTVRLQDSRKSLPLLEAAKKAAAQAKQFKEAQAKTEEIKRLGEDAAECEIGLQSARTSIESLKEDIACTHLSIERESKNAAASIAEFKNRYVSSLAQSARFRAATQLNVLRLDAEELTNDDDLANACEALHHALTLEASTLPTDGDAAVEDIIEEDTRVESETDDAHPAVVEDNDAEVDPEEHEEISVEELQSKLAEAEEELASAVEAENYELCDEIQSRIDALQVKIDASA</sequence>
<dbReference type="PANTHER" id="PTHR39666">
    <property type="entry name" value="RANBP2-TYPE DOMAIN-CONTAINING PROTEIN"/>
    <property type="match status" value="1"/>
</dbReference>
<feature type="coiled-coil region" evidence="1">
    <location>
        <begin position="469"/>
        <end position="549"/>
    </location>
</feature>
<dbReference type="OrthoDB" id="251672at2759"/>
<dbReference type="PANTHER" id="PTHR39666:SF1">
    <property type="entry name" value="NUCLEAR PORE COMPLEX NUP2_50_61 DOMAIN-CONTAINING PROTEIN"/>
    <property type="match status" value="1"/>
</dbReference>
<organism evidence="3 4">
    <name type="scientific">Bodo saltans</name>
    <name type="common">Flagellated protozoan</name>
    <dbReference type="NCBI Taxonomy" id="75058"/>
    <lineage>
        <taxon>Eukaryota</taxon>
        <taxon>Discoba</taxon>
        <taxon>Euglenozoa</taxon>
        <taxon>Kinetoplastea</taxon>
        <taxon>Metakinetoplastina</taxon>
        <taxon>Eubodonida</taxon>
        <taxon>Bodonidae</taxon>
        <taxon>Bodo</taxon>
    </lineage>
</organism>
<dbReference type="Proteomes" id="UP000051952">
    <property type="component" value="Unassembled WGS sequence"/>
</dbReference>
<feature type="compositionally biased region" description="Low complexity" evidence="2">
    <location>
        <begin position="37"/>
        <end position="47"/>
    </location>
</feature>
<evidence type="ECO:0000313" key="3">
    <source>
        <dbReference type="EMBL" id="CUG85467.1"/>
    </source>
</evidence>
<name>A0A0S4J6J9_BODSA</name>
<dbReference type="OMA" id="EDIACTH"/>
<dbReference type="AlphaFoldDB" id="A0A0S4J6J9"/>
<feature type="region of interest" description="Disordered" evidence="2">
    <location>
        <begin position="303"/>
        <end position="329"/>
    </location>
</feature>
<evidence type="ECO:0000256" key="1">
    <source>
        <dbReference type="SAM" id="Coils"/>
    </source>
</evidence>
<accession>A0A0S4J6J9</accession>
<evidence type="ECO:0008006" key="5">
    <source>
        <dbReference type="Google" id="ProtNLM"/>
    </source>
</evidence>
<feature type="coiled-coil region" evidence="1">
    <location>
        <begin position="883"/>
        <end position="910"/>
    </location>
</feature>
<evidence type="ECO:0000256" key="2">
    <source>
        <dbReference type="SAM" id="MobiDB-lite"/>
    </source>
</evidence>
<keyword evidence="4" id="KW-1185">Reference proteome</keyword>
<feature type="region of interest" description="Disordered" evidence="2">
    <location>
        <begin position="25"/>
        <end position="123"/>
    </location>
</feature>
<gene>
    <name evidence="3" type="ORF">BSAL_89955</name>
</gene>
<evidence type="ECO:0000313" key="4">
    <source>
        <dbReference type="Proteomes" id="UP000051952"/>
    </source>
</evidence>
<proteinExistence type="predicted"/>
<keyword evidence="1" id="KW-0175">Coiled coil</keyword>